<gene>
    <name evidence="2" type="ORF">J4Q44_G00074180</name>
</gene>
<feature type="non-terminal residue" evidence="2">
    <location>
        <position position="77"/>
    </location>
</feature>
<dbReference type="Proteomes" id="UP001356427">
    <property type="component" value="Unassembled WGS sequence"/>
</dbReference>
<dbReference type="EMBL" id="JAGTTL010000005">
    <property type="protein sequence ID" value="KAK6322626.1"/>
    <property type="molecule type" value="Genomic_DNA"/>
</dbReference>
<reference evidence="2 3" key="1">
    <citation type="submission" date="2021-04" db="EMBL/GenBank/DDBJ databases">
        <authorList>
            <person name="De Guttry C."/>
            <person name="Zahm M."/>
            <person name="Klopp C."/>
            <person name="Cabau C."/>
            <person name="Louis A."/>
            <person name="Berthelot C."/>
            <person name="Parey E."/>
            <person name="Roest Crollius H."/>
            <person name="Montfort J."/>
            <person name="Robinson-Rechavi M."/>
            <person name="Bucao C."/>
            <person name="Bouchez O."/>
            <person name="Gislard M."/>
            <person name="Lluch J."/>
            <person name="Milhes M."/>
            <person name="Lampietro C."/>
            <person name="Lopez Roques C."/>
            <person name="Donnadieu C."/>
            <person name="Braasch I."/>
            <person name="Desvignes T."/>
            <person name="Postlethwait J."/>
            <person name="Bobe J."/>
            <person name="Wedekind C."/>
            <person name="Guiguen Y."/>
        </authorList>
    </citation>
    <scope>NUCLEOTIDE SEQUENCE [LARGE SCALE GENOMIC DNA]</scope>
    <source>
        <strain evidence="2">Cs_M1</strain>
        <tissue evidence="2">Blood</tissue>
    </source>
</reference>
<sequence length="77" mass="8552">MSYMKIMTLLMFLSGTGEDVYFSVRGNGFNVTPRIGQRSLCVVDRGLDSRGSHSHLGEIIYTGGKTKKRLERPLQSG</sequence>
<name>A0AAN8R2U3_9TELE</name>
<evidence type="ECO:0000313" key="2">
    <source>
        <dbReference type="EMBL" id="KAK6322626.1"/>
    </source>
</evidence>
<keyword evidence="3" id="KW-1185">Reference proteome</keyword>
<feature type="chain" id="PRO_5042915076" evidence="1">
    <location>
        <begin position="20"/>
        <end position="77"/>
    </location>
</feature>
<evidence type="ECO:0000256" key="1">
    <source>
        <dbReference type="SAM" id="SignalP"/>
    </source>
</evidence>
<feature type="signal peptide" evidence="1">
    <location>
        <begin position="1"/>
        <end position="19"/>
    </location>
</feature>
<evidence type="ECO:0000313" key="3">
    <source>
        <dbReference type="Proteomes" id="UP001356427"/>
    </source>
</evidence>
<dbReference type="AlphaFoldDB" id="A0AAN8R2U3"/>
<comment type="caution">
    <text evidence="2">The sequence shown here is derived from an EMBL/GenBank/DDBJ whole genome shotgun (WGS) entry which is preliminary data.</text>
</comment>
<protein>
    <submittedName>
        <fullName evidence="2">Uncharacterized protein</fullName>
    </submittedName>
</protein>
<proteinExistence type="predicted"/>
<organism evidence="2 3">
    <name type="scientific">Coregonus suidteri</name>
    <dbReference type="NCBI Taxonomy" id="861788"/>
    <lineage>
        <taxon>Eukaryota</taxon>
        <taxon>Metazoa</taxon>
        <taxon>Chordata</taxon>
        <taxon>Craniata</taxon>
        <taxon>Vertebrata</taxon>
        <taxon>Euteleostomi</taxon>
        <taxon>Actinopterygii</taxon>
        <taxon>Neopterygii</taxon>
        <taxon>Teleostei</taxon>
        <taxon>Protacanthopterygii</taxon>
        <taxon>Salmoniformes</taxon>
        <taxon>Salmonidae</taxon>
        <taxon>Coregoninae</taxon>
        <taxon>Coregonus</taxon>
    </lineage>
</organism>
<accession>A0AAN8R2U3</accession>
<keyword evidence="1" id="KW-0732">Signal</keyword>